<dbReference type="InterPro" id="IPR027463">
    <property type="entry name" value="AcrB_DN_DC_subdom"/>
</dbReference>
<name>A0ABW3TXK9_9BACL</name>
<dbReference type="Gene3D" id="3.30.70.1430">
    <property type="entry name" value="Multidrug efflux transporter AcrB pore domain"/>
    <property type="match status" value="2"/>
</dbReference>
<dbReference type="Proteomes" id="UP001597231">
    <property type="component" value="Unassembled WGS sequence"/>
</dbReference>
<keyword evidence="1" id="KW-0812">Transmembrane</keyword>
<organism evidence="2 3">
    <name type="scientific">Sporosarcina contaminans</name>
    <dbReference type="NCBI Taxonomy" id="633403"/>
    <lineage>
        <taxon>Bacteria</taxon>
        <taxon>Bacillati</taxon>
        <taxon>Bacillota</taxon>
        <taxon>Bacilli</taxon>
        <taxon>Bacillales</taxon>
        <taxon>Caryophanaceae</taxon>
        <taxon>Sporosarcina</taxon>
    </lineage>
</organism>
<dbReference type="PANTHER" id="PTHR32063:SF0">
    <property type="entry name" value="SWARMING MOTILITY PROTEIN SWRC"/>
    <property type="match status" value="1"/>
</dbReference>
<reference evidence="3" key="1">
    <citation type="journal article" date="2019" name="Int. J. Syst. Evol. Microbiol.">
        <title>The Global Catalogue of Microorganisms (GCM) 10K type strain sequencing project: providing services to taxonomists for standard genome sequencing and annotation.</title>
        <authorList>
            <consortium name="The Broad Institute Genomics Platform"/>
            <consortium name="The Broad Institute Genome Sequencing Center for Infectious Disease"/>
            <person name="Wu L."/>
            <person name="Ma J."/>
        </authorList>
    </citation>
    <scope>NUCLEOTIDE SEQUENCE [LARGE SCALE GENOMIC DNA]</scope>
    <source>
        <strain evidence="3">CCUG 53915</strain>
    </source>
</reference>
<dbReference type="EMBL" id="JBHTLT010000043">
    <property type="protein sequence ID" value="MFD1205258.1"/>
    <property type="molecule type" value="Genomic_DNA"/>
</dbReference>
<dbReference type="InterPro" id="IPR001036">
    <property type="entry name" value="Acrflvin-R"/>
</dbReference>
<keyword evidence="1" id="KW-1133">Transmembrane helix</keyword>
<feature type="transmembrane region" description="Helical" evidence="1">
    <location>
        <begin position="950"/>
        <end position="972"/>
    </location>
</feature>
<dbReference type="PRINTS" id="PR00702">
    <property type="entry name" value="ACRIFLAVINRP"/>
</dbReference>
<dbReference type="PANTHER" id="PTHR32063">
    <property type="match status" value="1"/>
</dbReference>
<dbReference type="Pfam" id="PF00873">
    <property type="entry name" value="ACR_tran"/>
    <property type="match status" value="1"/>
</dbReference>
<dbReference type="Gene3D" id="1.20.1640.10">
    <property type="entry name" value="Multidrug efflux transporter AcrB transmembrane domain"/>
    <property type="match status" value="2"/>
</dbReference>
<dbReference type="Gene3D" id="3.30.70.1440">
    <property type="entry name" value="Multidrug efflux transporter AcrB pore domain"/>
    <property type="match status" value="1"/>
</dbReference>
<dbReference type="SUPFAM" id="SSF82866">
    <property type="entry name" value="Multidrug efflux transporter AcrB transmembrane domain"/>
    <property type="match status" value="2"/>
</dbReference>
<feature type="transmembrane region" description="Helical" evidence="1">
    <location>
        <begin position="901"/>
        <end position="922"/>
    </location>
</feature>
<feature type="transmembrane region" description="Helical" evidence="1">
    <location>
        <begin position="875"/>
        <end position="895"/>
    </location>
</feature>
<feature type="transmembrane region" description="Helical" evidence="1">
    <location>
        <begin position="978"/>
        <end position="1004"/>
    </location>
</feature>
<comment type="caution">
    <text evidence="2">The sequence shown here is derived from an EMBL/GenBank/DDBJ whole genome shotgun (WGS) entry which is preliminary data.</text>
</comment>
<feature type="transmembrane region" description="Helical" evidence="1">
    <location>
        <begin position="845"/>
        <end position="863"/>
    </location>
</feature>
<feature type="transmembrane region" description="Helical" evidence="1">
    <location>
        <begin position="470"/>
        <end position="497"/>
    </location>
</feature>
<protein>
    <submittedName>
        <fullName evidence="2">Efflux RND transporter permease subunit</fullName>
    </submittedName>
</protein>
<feature type="transmembrane region" description="Helical" evidence="1">
    <location>
        <begin position="443"/>
        <end position="464"/>
    </location>
</feature>
<dbReference type="Gene3D" id="3.30.70.1320">
    <property type="entry name" value="Multidrug efflux transporter AcrB pore domain like"/>
    <property type="match status" value="1"/>
</dbReference>
<feature type="transmembrane region" description="Helical" evidence="1">
    <location>
        <begin position="346"/>
        <end position="365"/>
    </location>
</feature>
<feature type="transmembrane region" description="Helical" evidence="1">
    <location>
        <begin position="28"/>
        <end position="46"/>
    </location>
</feature>
<dbReference type="SUPFAM" id="SSF82714">
    <property type="entry name" value="Multidrug efflux transporter AcrB TolC docking domain, DN and DC subdomains"/>
    <property type="match status" value="1"/>
</dbReference>
<dbReference type="SUPFAM" id="SSF82693">
    <property type="entry name" value="Multidrug efflux transporter AcrB pore domain, PN1, PN2, PC1 and PC2 subdomains"/>
    <property type="match status" value="2"/>
</dbReference>
<keyword evidence="3" id="KW-1185">Reference proteome</keyword>
<evidence type="ECO:0000313" key="2">
    <source>
        <dbReference type="EMBL" id="MFD1205258.1"/>
    </source>
</evidence>
<sequence length="1034" mass="114641">MIDTIAINEKGRKGLQVYILKTILRKKVLVGLLAFLVVTLGCYAIVKLDKEILPYVAVDVAYVQMDTGDTAAIDVEQKIINPLEQRLNAIEGVEEIVSRVSLGRSELQITLERGRGDELVKDVELAANSIKAEQPEIREMAVGLFSTNQDYGYFMDITGSDRKAMTAFATDILKPRLESLQEVKDVHLTGLLEHEISIRFDQDKLTKYGLSLQQIIPIIAQSDREATLGELQDGQETSWLIWDTKFKSKEDIEQIEIPNADGSVLLKELSEISFDPVETSSFVWKNGSNNLLFVQVGSTSNTNQIDLAKAVRAEVEKIREEGLVEGFTLNEMLAQSDFVQDSIDDVTGNILIGSIVAICILLLFLRNIRATIIIGISIPTSVLLTFLAMFVLGYSLNMLTLIGLGLGVGMMVDSSIVILESIYRQRELGLSNRESVLVGTKEVAGAVLSSMLTTIVVFLPIGFIGGEMGLFMVILSIVVAVTLISSVVVAFTLIPILSDQFLRFKKRNYRENRFLKNYEKVISWIVRKKRRSVFIIVSFFALFVGSLLLVNRVPMTVMPDIFNRYTELLIELEEGVTLDEKQQAIRKVNAELEKIDDVETVYLLDNGDMIAAIINMTKGEEIQKGQKEVNEEITSSLRLLVDSTPIKSVQSSLEGFSEAPVQVLVKGDDFEQLQQSAGAFMEKIKEIEGIVGIRSTADYTSAEERIVLKNKAIREAGLMSDEVRQFIEQAFIRMPIGEVRIDKESVPIIIGWANQTATAQELLNLEIPTESGSQKLSSLIELKTVQTPNEIAHLDGERFIAISGEIEGRDLGAINRDVQKVINEFEIPAGYTLMTGGDLEQQQQLVIEMLMVIGVALFLVYLVMAVQFNHLGHPIIVMSIIPMAIIGVIVGLFITQMELNLLSAMGIVMLIGIVLNNAILLIDRTKQLRDEGLSVEEALIEAGKNRIRPIFMTTLTTVGGMLPLALSTGISGNYQGPLAVVLISGLLFATFITLLLIPSIYRVFTFKEKVKQKESFAIGVKRQPVASRYSRSDQ</sequence>
<feature type="transmembrane region" description="Helical" evidence="1">
    <location>
        <begin position="533"/>
        <end position="550"/>
    </location>
</feature>
<evidence type="ECO:0000313" key="3">
    <source>
        <dbReference type="Proteomes" id="UP001597231"/>
    </source>
</evidence>
<evidence type="ECO:0000256" key="1">
    <source>
        <dbReference type="SAM" id="Phobius"/>
    </source>
</evidence>
<dbReference type="RefSeq" id="WP_381480456.1">
    <property type="nucleotide sequence ID" value="NZ_JBHTLT010000043.1"/>
</dbReference>
<feature type="transmembrane region" description="Helical" evidence="1">
    <location>
        <begin position="372"/>
        <end position="392"/>
    </location>
</feature>
<gene>
    <name evidence="2" type="ORF">ACFQ38_09095</name>
</gene>
<accession>A0ABW3TXK9</accession>
<dbReference type="Gene3D" id="3.30.2090.10">
    <property type="entry name" value="Multidrug efflux transporter AcrB TolC docking domain, DN and DC subdomains"/>
    <property type="match status" value="2"/>
</dbReference>
<keyword evidence="1" id="KW-0472">Membrane</keyword>
<proteinExistence type="predicted"/>
<feature type="transmembrane region" description="Helical" evidence="1">
    <location>
        <begin position="398"/>
        <end position="422"/>
    </location>
</feature>